<organism evidence="2 3">
    <name type="scientific">Tectimicrobiota bacterium</name>
    <dbReference type="NCBI Taxonomy" id="2528274"/>
    <lineage>
        <taxon>Bacteria</taxon>
        <taxon>Pseudomonadati</taxon>
        <taxon>Nitrospinota/Tectimicrobiota group</taxon>
        <taxon>Candidatus Tectimicrobiota</taxon>
    </lineage>
</organism>
<accession>A0A932MQE8</accession>
<feature type="chain" id="PRO_5037021882" evidence="1">
    <location>
        <begin position="28"/>
        <end position="332"/>
    </location>
</feature>
<dbReference type="InterPro" id="IPR011852">
    <property type="entry name" value="TRAP_TAXI"/>
</dbReference>
<evidence type="ECO:0000313" key="3">
    <source>
        <dbReference type="Proteomes" id="UP000782312"/>
    </source>
</evidence>
<dbReference type="NCBIfam" id="TIGR02122">
    <property type="entry name" value="TRAP_TAXI"/>
    <property type="match status" value="1"/>
</dbReference>
<sequence length="332" mass="36297">MRTVRRCASMAAIALLAGMVLGPGAQAAMTQATIVGAGKGAGAFRQAGAIAEVVNKESKAVKMTNQETAGFVANTRMLANSRVEFALTNGVFVDSIQRKIAPFAKDKEATNLRGVGPMTSSWFQMAVLADGPIKSYMDLKGKRVSMGPKGSNTVYMTEVILETLGILGSVRKDYLKWDDAATYVVDGKLDAFGIPNPLPSPSILQAAQSRPVRILDLPDKVINKFISISKGYYKDTVDVSVYQGMEKKKIATVAYGVFLTAHDKVPAEVVYEVTRHFYDPKNRDFIVNAYKPLREALDNAKNDRFLANMKAFGLKLHPGAARYWKEKNFNVN</sequence>
<dbReference type="Pfam" id="PF16868">
    <property type="entry name" value="NMT1_3"/>
    <property type="match status" value="1"/>
</dbReference>
<feature type="signal peptide" evidence="1">
    <location>
        <begin position="1"/>
        <end position="27"/>
    </location>
</feature>
<keyword evidence="1" id="KW-0732">Signal</keyword>
<protein>
    <submittedName>
        <fullName evidence="2">TAXI family TRAP transporter solute-binding subunit</fullName>
    </submittedName>
</protein>
<dbReference type="SUPFAM" id="SSF53850">
    <property type="entry name" value="Periplasmic binding protein-like II"/>
    <property type="match status" value="1"/>
</dbReference>
<gene>
    <name evidence="2" type="ORF">HYZ11_18390</name>
</gene>
<dbReference type="Gene3D" id="3.40.190.10">
    <property type="entry name" value="Periplasmic binding protein-like II"/>
    <property type="match status" value="2"/>
</dbReference>
<dbReference type="Proteomes" id="UP000782312">
    <property type="component" value="Unassembled WGS sequence"/>
</dbReference>
<evidence type="ECO:0000256" key="1">
    <source>
        <dbReference type="SAM" id="SignalP"/>
    </source>
</evidence>
<name>A0A932MQE8_UNCTE</name>
<evidence type="ECO:0000313" key="2">
    <source>
        <dbReference type="EMBL" id="MBI3129582.1"/>
    </source>
</evidence>
<proteinExistence type="predicted"/>
<dbReference type="EMBL" id="JACPUR010000041">
    <property type="protein sequence ID" value="MBI3129582.1"/>
    <property type="molecule type" value="Genomic_DNA"/>
</dbReference>
<comment type="caution">
    <text evidence="2">The sequence shown here is derived from an EMBL/GenBank/DDBJ whole genome shotgun (WGS) entry which is preliminary data.</text>
</comment>
<dbReference type="AlphaFoldDB" id="A0A932MQE8"/>
<dbReference type="PANTHER" id="PTHR42941:SF1">
    <property type="entry name" value="SLL1037 PROTEIN"/>
    <property type="match status" value="1"/>
</dbReference>
<reference evidence="2" key="1">
    <citation type="submission" date="2020-07" db="EMBL/GenBank/DDBJ databases">
        <title>Huge and variable diversity of episymbiotic CPR bacteria and DPANN archaea in groundwater ecosystems.</title>
        <authorList>
            <person name="He C.Y."/>
            <person name="Keren R."/>
            <person name="Whittaker M."/>
            <person name="Farag I.F."/>
            <person name="Doudna J."/>
            <person name="Cate J.H.D."/>
            <person name="Banfield J.F."/>
        </authorList>
    </citation>
    <scope>NUCLEOTIDE SEQUENCE</scope>
    <source>
        <strain evidence="2">NC_groundwater_763_Ag_S-0.2um_68_21</strain>
    </source>
</reference>
<dbReference type="PANTHER" id="PTHR42941">
    <property type="entry name" value="SLL1037 PROTEIN"/>
    <property type="match status" value="1"/>
</dbReference>